<keyword evidence="3" id="KW-1185">Reference proteome</keyword>
<dbReference type="PROSITE" id="PS50041">
    <property type="entry name" value="C_TYPE_LECTIN_2"/>
    <property type="match status" value="1"/>
</dbReference>
<feature type="signal peptide" evidence="1">
    <location>
        <begin position="1"/>
        <end position="24"/>
    </location>
</feature>
<dbReference type="InterPro" id="IPR003609">
    <property type="entry name" value="Pan_app"/>
</dbReference>
<evidence type="ECO:0000313" key="4">
    <source>
        <dbReference type="RefSeq" id="XP_022327540.1"/>
    </source>
</evidence>
<dbReference type="InterPro" id="IPR016186">
    <property type="entry name" value="C-type_lectin-like/link_sf"/>
</dbReference>
<name>A0A8B8DIK3_CRAVI</name>
<dbReference type="SUPFAM" id="SSF56436">
    <property type="entry name" value="C-type lectin-like"/>
    <property type="match status" value="1"/>
</dbReference>
<dbReference type="InterPro" id="IPR001304">
    <property type="entry name" value="C-type_lectin-like"/>
</dbReference>
<organism evidence="3 4">
    <name type="scientific">Crassostrea virginica</name>
    <name type="common">Eastern oyster</name>
    <dbReference type="NCBI Taxonomy" id="6565"/>
    <lineage>
        <taxon>Eukaryota</taxon>
        <taxon>Metazoa</taxon>
        <taxon>Spiralia</taxon>
        <taxon>Lophotrochozoa</taxon>
        <taxon>Mollusca</taxon>
        <taxon>Bivalvia</taxon>
        <taxon>Autobranchia</taxon>
        <taxon>Pteriomorphia</taxon>
        <taxon>Ostreida</taxon>
        <taxon>Ostreoidea</taxon>
        <taxon>Ostreidae</taxon>
        <taxon>Crassostrea</taxon>
    </lineage>
</organism>
<gene>
    <name evidence="4" type="primary">LOC111126903</name>
</gene>
<dbReference type="Gene3D" id="3.50.4.10">
    <property type="entry name" value="Hepatocyte Growth Factor"/>
    <property type="match status" value="1"/>
</dbReference>
<dbReference type="RefSeq" id="XP_022327540.1">
    <property type="nucleotide sequence ID" value="XM_022471832.1"/>
</dbReference>
<reference evidence="4" key="1">
    <citation type="submission" date="2025-08" db="UniProtKB">
        <authorList>
            <consortium name="RefSeq"/>
        </authorList>
    </citation>
    <scope>IDENTIFICATION</scope>
    <source>
        <tissue evidence="4">Whole sample</tissue>
    </source>
</reference>
<feature type="domain" description="C-type lectin" evidence="2">
    <location>
        <begin position="132"/>
        <end position="242"/>
    </location>
</feature>
<feature type="chain" id="PRO_5034145184" evidence="1">
    <location>
        <begin position="25"/>
        <end position="248"/>
    </location>
</feature>
<protein>
    <submittedName>
        <fullName evidence="4">Macrophage mannose receptor 1-like isoform X1</fullName>
    </submittedName>
</protein>
<dbReference type="Gene3D" id="3.10.100.10">
    <property type="entry name" value="Mannose-Binding Protein A, subunit A"/>
    <property type="match status" value="1"/>
</dbReference>
<dbReference type="CDD" id="cd00037">
    <property type="entry name" value="CLECT"/>
    <property type="match status" value="1"/>
</dbReference>
<dbReference type="AlphaFoldDB" id="A0A8B8DIK3"/>
<keyword evidence="1" id="KW-0732">Signal</keyword>
<dbReference type="OrthoDB" id="2142683at2759"/>
<accession>A0A8B8DIK3</accession>
<dbReference type="InterPro" id="IPR016187">
    <property type="entry name" value="CTDL_fold"/>
</dbReference>
<sequence length="248" mass="27543">MALMYSTILFWIISPHGLIGHVYQHTTFQRFMSVSTEALNRTSGVTTASATTENACLNICHKQISCLAAVFDETSSRCSMYDTKIDEKEVAAKQDYFLVLKKTIHEDVTVYAENLCQGNSSGYIYNATVPLCYKIDTQPRLKTAAESFCGEFGGRLLRINTERKQRFVEDLDLKATASIHKYRVDGLLSGGVWTFSDGTPITDVYWYPGEPAGGGVSIGLRVGHNGKWDDISPVINHGTICEKELSFN</sequence>
<proteinExistence type="predicted"/>
<evidence type="ECO:0000259" key="2">
    <source>
        <dbReference type="PROSITE" id="PS50041"/>
    </source>
</evidence>
<dbReference type="KEGG" id="cvn:111126903"/>
<dbReference type="SUPFAM" id="SSF57414">
    <property type="entry name" value="Hairpin loop containing domain-like"/>
    <property type="match status" value="1"/>
</dbReference>
<evidence type="ECO:0000313" key="3">
    <source>
        <dbReference type="Proteomes" id="UP000694844"/>
    </source>
</evidence>
<dbReference type="Pfam" id="PF00024">
    <property type="entry name" value="PAN_1"/>
    <property type="match status" value="1"/>
</dbReference>
<dbReference type="GeneID" id="111126903"/>
<dbReference type="Proteomes" id="UP000694844">
    <property type="component" value="Chromosome 3"/>
</dbReference>
<evidence type="ECO:0000256" key="1">
    <source>
        <dbReference type="SAM" id="SignalP"/>
    </source>
</evidence>
<dbReference type="SMART" id="SM00034">
    <property type="entry name" value="CLECT"/>
    <property type="match status" value="1"/>
</dbReference>